<organism evidence="2 3">
    <name type="scientific">Aspergillus heteromorphus CBS 117.55</name>
    <dbReference type="NCBI Taxonomy" id="1448321"/>
    <lineage>
        <taxon>Eukaryota</taxon>
        <taxon>Fungi</taxon>
        <taxon>Dikarya</taxon>
        <taxon>Ascomycota</taxon>
        <taxon>Pezizomycotina</taxon>
        <taxon>Eurotiomycetes</taxon>
        <taxon>Eurotiomycetidae</taxon>
        <taxon>Eurotiales</taxon>
        <taxon>Aspergillaceae</taxon>
        <taxon>Aspergillus</taxon>
        <taxon>Aspergillus subgen. Circumdati</taxon>
    </lineage>
</organism>
<keyword evidence="1" id="KW-0472">Membrane</keyword>
<sequence length="61" mass="6988">MLDITIIGSARVSVFYFARLMLWLYWGGFSNEMVPVIYSKVHSIMQFSSYINQLSILPVGP</sequence>
<dbReference type="AlphaFoldDB" id="A0A317X3A1"/>
<dbReference type="Proteomes" id="UP000247233">
    <property type="component" value="Unassembled WGS sequence"/>
</dbReference>
<proteinExistence type="predicted"/>
<gene>
    <name evidence="2" type="ORF">BO70DRAFT_425475</name>
</gene>
<comment type="caution">
    <text evidence="2">The sequence shown here is derived from an EMBL/GenBank/DDBJ whole genome shotgun (WGS) entry which is preliminary data.</text>
</comment>
<evidence type="ECO:0000313" key="2">
    <source>
        <dbReference type="EMBL" id="PWY92815.1"/>
    </source>
</evidence>
<dbReference type="GeneID" id="37069929"/>
<dbReference type="EMBL" id="MSFL01000001">
    <property type="protein sequence ID" value="PWY92815.1"/>
    <property type="molecule type" value="Genomic_DNA"/>
</dbReference>
<evidence type="ECO:0000313" key="3">
    <source>
        <dbReference type="Proteomes" id="UP000247233"/>
    </source>
</evidence>
<dbReference type="RefSeq" id="XP_025404554.1">
    <property type="nucleotide sequence ID" value="XM_025547692.1"/>
</dbReference>
<name>A0A317X3A1_9EURO</name>
<accession>A0A317X3A1</accession>
<reference evidence="2 3" key="1">
    <citation type="submission" date="2016-12" db="EMBL/GenBank/DDBJ databases">
        <title>The genomes of Aspergillus section Nigri reveals drivers in fungal speciation.</title>
        <authorList>
            <consortium name="DOE Joint Genome Institute"/>
            <person name="Vesth T.C."/>
            <person name="Nybo J."/>
            <person name="Theobald S."/>
            <person name="Brandl J."/>
            <person name="Frisvad J.C."/>
            <person name="Nielsen K.F."/>
            <person name="Lyhne E.K."/>
            <person name="Kogle M.E."/>
            <person name="Kuo A."/>
            <person name="Riley R."/>
            <person name="Clum A."/>
            <person name="Nolan M."/>
            <person name="Lipzen A."/>
            <person name="Salamov A."/>
            <person name="Henrissat B."/>
            <person name="Wiebenga A."/>
            <person name="De Vries R.P."/>
            <person name="Grigoriev I.V."/>
            <person name="Mortensen U.H."/>
            <person name="Andersen M.R."/>
            <person name="Baker S.E."/>
        </authorList>
    </citation>
    <scope>NUCLEOTIDE SEQUENCE [LARGE SCALE GENOMIC DNA]</scope>
    <source>
        <strain evidence="2 3">CBS 117.55</strain>
    </source>
</reference>
<keyword evidence="1" id="KW-0812">Transmembrane</keyword>
<keyword evidence="3" id="KW-1185">Reference proteome</keyword>
<feature type="transmembrane region" description="Helical" evidence="1">
    <location>
        <begin position="6"/>
        <end position="26"/>
    </location>
</feature>
<evidence type="ECO:0000256" key="1">
    <source>
        <dbReference type="SAM" id="Phobius"/>
    </source>
</evidence>
<dbReference type="VEuPathDB" id="FungiDB:BO70DRAFT_425475"/>
<feature type="non-terminal residue" evidence="2">
    <location>
        <position position="61"/>
    </location>
</feature>
<keyword evidence="1" id="KW-1133">Transmembrane helix</keyword>
<protein>
    <submittedName>
        <fullName evidence="2">Uncharacterized protein</fullName>
    </submittedName>
</protein>